<dbReference type="EMBL" id="CP046566">
    <property type="protein sequence ID" value="QGW27220.1"/>
    <property type="molecule type" value="Genomic_DNA"/>
</dbReference>
<evidence type="ECO:0000256" key="8">
    <source>
        <dbReference type="ARBA" id="ARBA00022989"/>
    </source>
</evidence>
<dbReference type="Gene3D" id="3.30.1150.10">
    <property type="match status" value="1"/>
</dbReference>
<dbReference type="InterPro" id="IPR037682">
    <property type="entry name" value="TonB_C"/>
</dbReference>
<organism evidence="11 12">
    <name type="scientific">Phnomibacter ginsenosidimutans</name>
    <dbReference type="NCBI Taxonomy" id="2676868"/>
    <lineage>
        <taxon>Bacteria</taxon>
        <taxon>Pseudomonadati</taxon>
        <taxon>Bacteroidota</taxon>
        <taxon>Chitinophagia</taxon>
        <taxon>Chitinophagales</taxon>
        <taxon>Chitinophagaceae</taxon>
        <taxon>Phnomibacter</taxon>
    </lineage>
</organism>
<dbReference type="SUPFAM" id="SSF82185">
    <property type="entry name" value="Histone H3 K4-specific methyltransferase SET7/9 N-terminal domain"/>
    <property type="match status" value="1"/>
</dbReference>
<dbReference type="GO" id="GO:0015891">
    <property type="term" value="P:siderophore transport"/>
    <property type="evidence" value="ECO:0007669"/>
    <property type="project" value="InterPro"/>
</dbReference>
<evidence type="ECO:0000256" key="4">
    <source>
        <dbReference type="ARBA" id="ARBA00022475"/>
    </source>
</evidence>
<dbReference type="SUPFAM" id="SSF74653">
    <property type="entry name" value="TolA/TonB C-terminal domain"/>
    <property type="match status" value="1"/>
</dbReference>
<dbReference type="InterPro" id="IPR051045">
    <property type="entry name" value="TonB-dependent_transducer"/>
</dbReference>
<dbReference type="Proteomes" id="UP000426027">
    <property type="component" value="Chromosome"/>
</dbReference>
<evidence type="ECO:0000313" key="12">
    <source>
        <dbReference type="Proteomes" id="UP000426027"/>
    </source>
</evidence>
<dbReference type="GO" id="GO:0030288">
    <property type="term" value="C:outer membrane-bounded periplasmic space"/>
    <property type="evidence" value="ECO:0007669"/>
    <property type="project" value="InterPro"/>
</dbReference>
<keyword evidence="5" id="KW-0997">Cell inner membrane</keyword>
<name>A0A6I6GAS0_9BACT</name>
<dbReference type="GO" id="GO:0015031">
    <property type="term" value="P:protein transport"/>
    <property type="evidence" value="ECO:0007669"/>
    <property type="project" value="UniProtKB-KW"/>
</dbReference>
<dbReference type="GO" id="GO:0031992">
    <property type="term" value="F:energy transducer activity"/>
    <property type="evidence" value="ECO:0007669"/>
    <property type="project" value="InterPro"/>
</dbReference>
<keyword evidence="8" id="KW-1133">Transmembrane helix</keyword>
<keyword evidence="7" id="KW-0653">Protein transport</keyword>
<evidence type="ECO:0000256" key="5">
    <source>
        <dbReference type="ARBA" id="ARBA00022519"/>
    </source>
</evidence>
<dbReference type="PANTHER" id="PTHR33446:SF2">
    <property type="entry name" value="PROTEIN TONB"/>
    <property type="match status" value="1"/>
</dbReference>
<dbReference type="PROSITE" id="PS52015">
    <property type="entry name" value="TONB_CTD"/>
    <property type="match status" value="1"/>
</dbReference>
<reference evidence="11 12" key="1">
    <citation type="submission" date="2019-11" db="EMBL/GenBank/DDBJ databases">
        <authorList>
            <person name="Im W.T."/>
        </authorList>
    </citation>
    <scope>NUCLEOTIDE SEQUENCE [LARGE SCALE GENOMIC DNA]</scope>
    <source>
        <strain evidence="11 12">SB-02</strain>
    </source>
</reference>
<dbReference type="Pfam" id="PF03544">
    <property type="entry name" value="TonB_C"/>
    <property type="match status" value="1"/>
</dbReference>
<dbReference type="InterPro" id="IPR003538">
    <property type="entry name" value="TonB"/>
</dbReference>
<evidence type="ECO:0000256" key="2">
    <source>
        <dbReference type="ARBA" id="ARBA00006555"/>
    </source>
</evidence>
<evidence type="ECO:0000256" key="1">
    <source>
        <dbReference type="ARBA" id="ARBA00004383"/>
    </source>
</evidence>
<dbReference type="AlphaFoldDB" id="A0A6I6GAS0"/>
<evidence type="ECO:0000256" key="9">
    <source>
        <dbReference type="ARBA" id="ARBA00023136"/>
    </source>
</evidence>
<dbReference type="NCBIfam" id="TIGR01352">
    <property type="entry name" value="tonB_Cterm"/>
    <property type="match status" value="1"/>
</dbReference>
<sequence length="326" mass="37689">MKCKNILLQGILAIVLCFVVGTSLHSQTIDDPLVFYKDYQRKDVSGTKAFNYIEAIWKDGLLWRAQLIRYPELIIKETYWYTDSTRKVKQGLFKAYHDNAVLADSGWYEQGQLHGDYFQWHDDGTLNSEYHYNHGNFADTCVSWNREGDMDYISITDSAGNGICHAYIHPSGKPKFYGRLFNSRRQGKWLVKTESGQVKMEVYYEAGEEKNLICYDEAGQTVKGNCVLEKPAEFPGGAEGWRRFLEQELQYPEYAQTNNITGTVKVQFNVAKDGTVSDFKIRQSPHSSLSQEVLRLMRKSPKWQPAVQFNEPVVYRHVQNITFNLR</sequence>
<gene>
    <name evidence="11" type="ORF">GLV81_03070</name>
</gene>
<keyword evidence="6" id="KW-0812">Transmembrane</keyword>
<evidence type="ECO:0000313" key="11">
    <source>
        <dbReference type="EMBL" id="QGW27220.1"/>
    </source>
</evidence>
<keyword evidence="9" id="KW-0472">Membrane</keyword>
<accession>A0A6I6GAS0</accession>
<feature type="domain" description="TonB C-terminal" evidence="10">
    <location>
        <begin position="236"/>
        <end position="326"/>
    </location>
</feature>
<dbReference type="GO" id="GO:0098797">
    <property type="term" value="C:plasma membrane protein complex"/>
    <property type="evidence" value="ECO:0007669"/>
    <property type="project" value="TreeGrafter"/>
</dbReference>
<keyword evidence="3" id="KW-0813">Transport</keyword>
<dbReference type="KEGG" id="fls:GLV81_03070"/>
<evidence type="ECO:0000259" key="10">
    <source>
        <dbReference type="PROSITE" id="PS52015"/>
    </source>
</evidence>
<evidence type="ECO:0000256" key="7">
    <source>
        <dbReference type="ARBA" id="ARBA00022927"/>
    </source>
</evidence>
<dbReference type="PRINTS" id="PR01374">
    <property type="entry name" value="TONBPROTEIN"/>
</dbReference>
<proteinExistence type="inferred from homology"/>
<dbReference type="InterPro" id="IPR006260">
    <property type="entry name" value="TonB/TolA_C"/>
</dbReference>
<dbReference type="Gene3D" id="3.90.930.1">
    <property type="match status" value="1"/>
</dbReference>
<comment type="subcellular location">
    <subcellularLocation>
        <location evidence="1">Cell inner membrane</location>
        <topology evidence="1">Single-pass membrane protein</topology>
        <orientation evidence="1">Periplasmic side</orientation>
    </subcellularLocation>
</comment>
<keyword evidence="12" id="KW-1185">Reference proteome</keyword>
<keyword evidence="4" id="KW-1003">Cell membrane</keyword>
<dbReference type="GO" id="GO:0055085">
    <property type="term" value="P:transmembrane transport"/>
    <property type="evidence" value="ECO:0007669"/>
    <property type="project" value="InterPro"/>
</dbReference>
<protein>
    <submittedName>
        <fullName evidence="11">TonB family protein</fullName>
    </submittedName>
</protein>
<evidence type="ECO:0000256" key="6">
    <source>
        <dbReference type="ARBA" id="ARBA00022692"/>
    </source>
</evidence>
<evidence type="ECO:0000256" key="3">
    <source>
        <dbReference type="ARBA" id="ARBA00022448"/>
    </source>
</evidence>
<dbReference type="PANTHER" id="PTHR33446">
    <property type="entry name" value="PROTEIN TONB-RELATED"/>
    <property type="match status" value="1"/>
</dbReference>
<comment type="similarity">
    <text evidence="2">Belongs to the TonB family.</text>
</comment>